<accession>A0A212KFT8</accession>
<dbReference type="RefSeq" id="WP_296952700.1">
    <property type="nucleotide sequence ID" value="NZ_LT599021.1"/>
</dbReference>
<evidence type="ECO:0000313" key="2">
    <source>
        <dbReference type="EMBL" id="SBW10501.1"/>
    </source>
</evidence>
<organism evidence="2">
    <name type="scientific">uncultured Dysgonomonas sp</name>
    <dbReference type="NCBI Taxonomy" id="206096"/>
    <lineage>
        <taxon>Bacteria</taxon>
        <taxon>Pseudomonadati</taxon>
        <taxon>Bacteroidota</taxon>
        <taxon>Bacteroidia</taxon>
        <taxon>Bacteroidales</taxon>
        <taxon>Dysgonomonadaceae</taxon>
        <taxon>Dysgonomonas</taxon>
        <taxon>environmental samples</taxon>
    </lineage>
</organism>
<dbReference type="Gene3D" id="1.10.1660.10">
    <property type="match status" value="1"/>
</dbReference>
<dbReference type="InterPro" id="IPR009061">
    <property type="entry name" value="DNA-bd_dom_put_sf"/>
</dbReference>
<dbReference type="InterPro" id="IPR041657">
    <property type="entry name" value="HTH_17"/>
</dbReference>
<proteinExistence type="predicted"/>
<dbReference type="PANTHER" id="PTHR34585">
    <property type="match status" value="1"/>
</dbReference>
<dbReference type="SUPFAM" id="SSF46955">
    <property type="entry name" value="Putative DNA-binding domain"/>
    <property type="match status" value="1"/>
</dbReference>
<dbReference type="PANTHER" id="PTHR34585:SF22">
    <property type="entry name" value="HELIX-TURN-HELIX DOMAIN-CONTAINING PROTEIN"/>
    <property type="match status" value="1"/>
</dbReference>
<feature type="domain" description="Helix-turn-helix" evidence="1">
    <location>
        <begin position="37"/>
        <end position="87"/>
    </location>
</feature>
<sequence length="89" mass="10897">MEIKMIEGRVYDRIRQCLKDLLEKTRKLQPKPVDEEWYTNRDVCRLLGISLRTLQNYRDKGLIPYSQVGHKCYYKIRDVEEFMEKNRNK</sequence>
<dbReference type="AlphaFoldDB" id="A0A212KFT8"/>
<name>A0A212KFT8_9BACT</name>
<evidence type="ECO:0000259" key="1">
    <source>
        <dbReference type="Pfam" id="PF12728"/>
    </source>
</evidence>
<protein>
    <recommendedName>
        <fullName evidence="1">Helix-turn-helix domain-containing protein</fullName>
    </recommendedName>
</protein>
<reference evidence="2" key="1">
    <citation type="submission" date="2016-04" db="EMBL/GenBank/DDBJ databases">
        <authorList>
            <person name="Evans L.H."/>
            <person name="Alamgir A."/>
            <person name="Owens N."/>
            <person name="Weber N.D."/>
            <person name="Virtaneva K."/>
            <person name="Barbian K."/>
            <person name="Babar A."/>
            <person name="Rosenke K."/>
        </authorList>
    </citation>
    <scope>NUCLEOTIDE SEQUENCE</scope>
    <source>
        <strain evidence="2">86-2</strain>
    </source>
</reference>
<dbReference type="EMBL" id="FLUL01000002">
    <property type="protein sequence ID" value="SBW10501.1"/>
    <property type="molecule type" value="Genomic_DNA"/>
</dbReference>
<gene>
    <name evidence="2" type="ORF">KL86DYS2_20105</name>
</gene>
<dbReference type="Pfam" id="PF12728">
    <property type="entry name" value="HTH_17"/>
    <property type="match status" value="1"/>
</dbReference>